<protein>
    <submittedName>
        <fullName evidence="2">Phasin family protein</fullName>
    </submittedName>
</protein>
<name>A0A9E5MNT2_9GAMM</name>
<dbReference type="RefSeq" id="WP_167190583.1">
    <property type="nucleotide sequence ID" value="NZ_JAAONZ010000018.1"/>
</dbReference>
<organism evidence="2 3">
    <name type="scientific">Pseudomaricurvus hydrocarbonicus</name>
    <dbReference type="NCBI Taxonomy" id="1470433"/>
    <lineage>
        <taxon>Bacteria</taxon>
        <taxon>Pseudomonadati</taxon>
        <taxon>Pseudomonadota</taxon>
        <taxon>Gammaproteobacteria</taxon>
        <taxon>Cellvibrionales</taxon>
        <taxon>Cellvibrionaceae</taxon>
        <taxon>Pseudomaricurvus</taxon>
    </lineage>
</organism>
<dbReference type="PANTHER" id="PTHR38664:SF1">
    <property type="entry name" value="SLR0058 PROTEIN"/>
    <property type="match status" value="1"/>
</dbReference>
<dbReference type="Proteomes" id="UP000787472">
    <property type="component" value="Unassembled WGS sequence"/>
</dbReference>
<reference evidence="2" key="1">
    <citation type="submission" date="2020-03" db="EMBL/GenBank/DDBJ databases">
        <authorList>
            <person name="Guo F."/>
        </authorList>
    </citation>
    <scope>NUCLEOTIDE SEQUENCE</scope>
    <source>
        <strain evidence="2">JCM 30134</strain>
    </source>
</reference>
<sequence>MSELKTMDSEKVMDVPMGILSAGKSSAGKVLSGVGSFYKYAWYTALGSALTLEENVAEFSKKMAAKGEKVELKAKTKITQKFDFPKAKLTSASEDIKSKAHEKMEDVEQIIDKGVNRSLHFIGVPSRKDMDQMTMLMKDMADSITELSTQLQEKKATSASRAKKSTKADSQSSVA</sequence>
<gene>
    <name evidence="2" type="ORF">G8770_18790</name>
</gene>
<evidence type="ECO:0000313" key="2">
    <source>
        <dbReference type="EMBL" id="NHO67598.1"/>
    </source>
</evidence>
<accession>A0A9E5MNT2</accession>
<proteinExistence type="predicted"/>
<evidence type="ECO:0000313" key="3">
    <source>
        <dbReference type="Proteomes" id="UP000787472"/>
    </source>
</evidence>
<dbReference type="Pfam" id="PF05597">
    <property type="entry name" value="Phasin"/>
    <property type="match status" value="1"/>
</dbReference>
<dbReference type="InterPro" id="IPR008769">
    <property type="entry name" value="PhaF_PhaI"/>
</dbReference>
<evidence type="ECO:0000256" key="1">
    <source>
        <dbReference type="SAM" id="MobiDB-lite"/>
    </source>
</evidence>
<dbReference type="AlphaFoldDB" id="A0A9E5MNT2"/>
<feature type="region of interest" description="Disordered" evidence="1">
    <location>
        <begin position="147"/>
        <end position="175"/>
    </location>
</feature>
<dbReference type="PANTHER" id="PTHR38664">
    <property type="entry name" value="SLR0058 PROTEIN"/>
    <property type="match status" value="1"/>
</dbReference>
<dbReference type="EMBL" id="JAAONZ010000018">
    <property type="protein sequence ID" value="NHO67598.1"/>
    <property type="molecule type" value="Genomic_DNA"/>
</dbReference>
<comment type="caution">
    <text evidence="2">The sequence shown here is derived from an EMBL/GenBank/DDBJ whole genome shotgun (WGS) entry which is preliminary data.</text>
</comment>
<keyword evidence="3" id="KW-1185">Reference proteome</keyword>